<gene>
    <name evidence="6" type="ORF">CP980_02585</name>
</gene>
<dbReference type="PANTHER" id="PTHR34069">
    <property type="entry name" value="3-OXOACYL-[ACYL-CARRIER-PROTEIN] SYNTHASE 3"/>
    <property type="match status" value="1"/>
</dbReference>
<dbReference type="InterPro" id="IPR013747">
    <property type="entry name" value="ACP_syn_III_C"/>
</dbReference>
<dbReference type="CDD" id="cd00830">
    <property type="entry name" value="KAS_III"/>
    <property type="match status" value="1"/>
</dbReference>
<dbReference type="GO" id="GO:0044550">
    <property type="term" value="P:secondary metabolite biosynthetic process"/>
    <property type="evidence" value="ECO:0007669"/>
    <property type="project" value="TreeGrafter"/>
</dbReference>
<evidence type="ECO:0000256" key="1">
    <source>
        <dbReference type="ARBA" id="ARBA00022490"/>
    </source>
</evidence>
<keyword evidence="3 6" id="KW-0012">Acyltransferase</keyword>
<dbReference type="Pfam" id="PF08545">
    <property type="entry name" value="ACP_syn_III"/>
    <property type="match status" value="1"/>
</dbReference>
<dbReference type="NCBIfam" id="NF006829">
    <property type="entry name" value="PRK09352.1"/>
    <property type="match status" value="1"/>
</dbReference>
<dbReference type="EMBL" id="CP023692">
    <property type="protein sequence ID" value="QEV44106.1"/>
    <property type="molecule type" value="Genomic_DNA"/>
</dbReference>
<dbReference type="InterPro" id="IPR013751">
    <property type="entry name" value="ACP_syn_III_N"/>
</dbReference>
<keyword evidence="2 6" id="KW-0808">Transferase</keyword>
<evidence type="ECO:0000256" key="3">
    <source>
        <dbReference type="ARBA" id="ARBA00023315"/>
    </source>
</evidence>
<accession>A0A5J6J8X5</accession>
<dbReference type="PANTHER" id="PTHR34069:SF2">
    <property type="entry name" value="BETA-KETOACYL-[ACYL-CARRIER-PROTEIN] SYNTHASE III"/>
    <property type="match status" value="1"/>
</dbReference>
<evidence type="ECO:0000313" key="7">
    <source>
        <dbReference type="Proteomes" id="UP000325563"/>
    </source>
</evidence>
<dbReference type="InterPro" id="IPR016039">
    <property type="entry name" value="Thiolase-like"/>
</dbReference>
<sequence length="355" mass="35763">MDTSASPPVLPPAPAAASGRGAVLAGLGAYVPPRVLTNAELCGRRPLGDEWIRARIGVANRRVADGEATVDLAVRAGRHALTAAGASAVDAVVLATISPDRLLPAGAPEVAARLGLGTVPAFDIASGCSGFLYGLGLASSMITSGAFERVLLVASDVFSAFLDPQDWLMAAIFGDGAGAVVLCAGEAGAPGSLGPFDLGSDGAQADLLEVPGGGARARKRQLASPGEEFSPYFRMDGPAVRKQAVVGMCDSVTRAVDRAGWLLGDLDMVVAHQANQRILDGLTAELGLAPGRVLSHIEQYGNTAAASVPVLLAQAAAAGTLSPGLRVALTAYGAGLAWGSTTVVWPEVRAVAEGG</sequence>
<dbReference type="Proteomes" id="UP000325563">
    <property type="component" value="Chromosome"/>
</dbReference>
<evidence type="ECO:0000259" key="5">
    <source>
        <dbReference type="Pfam" id="PF08545"/>
    </source>
</evidence>
<keyword evidence="1" id="KW-0963">Cytoplasm</keyword>
<dbReference type="KEGG" id="svn:CP980_02585"/>
<evidence type="ECO:0000313" key="6">
    <source>
        <dbReference type="EMBL" id="QEV44106.1"/>
    </source>
</evidence>
<dbReference type="GO" id="GO:0006633">
    <property type="term" value="P:fatty acid biosynthetic process"/>
    <property type="evidence" value="ECO:0007669"/>
    <property type="project" value="InterPro"/>
</dbReference>
<feature type="domain" description="Beta-ketoacyl-[acyl-carrier-protein] synthase III C-terminal" evidence="4">
    <location>
        <begin position="257"/>
        <end position="345"/>
    </location>
</feature>
<dbReference type="GO" id="GO:0004315">
    <property type="term" value="F:3-oxoacyl-[acyl-carrier-protein] synthase activity"/>
    <property type="evidence" value="ECO:0007669"/>
    <property type="project" value="InterPro"/>
</dbReference>
<feature type="domain" description="Beta-ketoacyl-[acyl-carrier-protein] synthase III N-terminal" evidence="5">
    <location>
        <begin position="122"/>
        <end position="202"/>
    </location>
</feature>
<dbReference type="Gene3D" id="3.40.47.10">
    <property type="match status" value="1"/>
</dbReference>
<dbReference type="GO" id="GO:0033818">
    <property type="term" value="F:beta-ketoacyl-acyl-carrier-protein synthase III activity"/>
    <property type="evidence" value="ECO:0007669"/>
    <property type="project" value="UniProtKB-EC"/>
</dbReference>
<name>A0A5J6J8X5_STRVI</name>
<keyword evidence="7" id="KW-1185">Reference proteome</keyword>
<evidence type="ECO:0000256" key="2">
    <source>
        <dbReference type="ARBA" id="ARBA00022679"/>
    </source>
</evidence>
<dbReference type="Pfam" id="PF08541">
    <property type="entry name" value="ACP_syn_III_C"/>
    <property type="match status" value="1"/>
</dbReference>
<evidence type="ECO:0000259" key="4">
    <source>
        <dbReference type="Pfam" id="PF08541"/>
    </source>
</evidence>
<dbReference type="SUPFAM" id="SSF53901">
    <property type="entry name" value="Thiolase-like"/>
    <property type="match status" value="1"/>
</dbReference>
<dbReference type="RefSeq" id="WP_150492475.1">
    <property type="nucleotide sequence ID" value="NZ_BNBW01000023.1"/>
</dbReference>
<protein>
    <submittedName>
        <fullName evidence="6">Beta-ketoacyl-ACP synthase 3</fullName>
        <ecNumber evidence="6">2.3.1.180</ecNumber>
    </submittedName>
</protein>
<proteinExistence type="predicted"/>
<reference evidence="6 7" key="1">
    <citation type="submission" date="2017-09" db="EMBL/GenBank/DDBJ databases">
        <authorList>
            <person name="Lee N."/>
            <person name="Cho B.-K."/>
        </authorList>
    </citation>
    <scope>NUCLEOTIDE SEQUENCE [LARGE SCALE GENOMIC DNA]</scope>
    <source>
        <strain evidence="6 7">ATCC 27476</strain>
    </source>
</reference>
<dbReference type="GeneID" id="95609454"/>
<dbReference type="EC" id="2.3.1.180" evidence="6"/>
<dbReference type="AlphaFoldDB" id="A0A5J6J8X5"/>
<organism evidence="6 7">
    <name type="scientific">Streptomyces vinaceus</name>
    <dbReference type="NCBI Taxonomy" id="1960"/>
    <lineage>
        <taxon>Bacteria</taxon>
        <taxon>Bacillati</taxon>
        <taxon>Actinomycetota</taxon>
        <taxon>Actinomycetes</taxon>
        <taxon>Kitasatosporales</taxon>
        <taxon>Streptomycetaceae</taxon>
        <taxon>Streptomyces</taxon>
    </lineage>
</organism>